<evidence type="ECO:0000313" key="3">
    <source>
        <dbReference type="EMBL" id="KAA0023999.1"/>
    </source>
</evidence>
<evidence type="ECO:0000313" key="4">
    <source>
        <dbReference type="Proteomes" id="UP000322244"/>
    </source>
</evidence>
<proteinExistence type="predicted"/>
<accession>A0A5A7SEY7</accession>
<feature type="transmembrane region" description="Helical" evidence="1">
    <location>
        <begin position="73"/>
        <end position="95"/>
    </location>
</feature>
<feature type="domain" description="PASTA" evidence="2">
    <location>
        <begin position="97"/>
        <end position="157"/>
    </location>
</feature>
<name>A0A5A7SEY7_9NOCA</name>
<keyword evidence="1" id="KW-1133">Transmembrane helix</keyword>
<reference evidence="3 4" key="1">
    <citation type="submission" date="2019-07" db="EMBL/GenBank/DDBJ databases">
        <title>Rhodococcus cavernicolus sp. nov., isolated from a cave.</title>
        <authorList>
            <person name="Lee S.D."/>
        </authorList>
    </citation>
    <scope>NUCLEOTIDE SEQUENCE [LARGE SCALE GENOMIC DNA]</scope>
    <source>
        <strain evidence="3 4">C1-24</strain>
    </source>
</reference>
<dbReference type="CDD" id="cd06577">
    <property type="entry name" value="PASTA_pknB"/>
    <property type="match status" value="1"/>
</dbReference>
<comment type="caution">
    <text evidence="3">The sequence shown here is derived from an EMBL/GenBank/DDBJ whole genome shotgun (WGS) entry which is preliminary data.</text>
</comment>
<dbReference type="Proteomes" id="UP000322244">
    <property type="component" value="Unassembled WGS sequence"/>
</dbReference>
<keyword evidence="4" id="KW-1185">Reference proteome</keyword>
<dbReference type="InterPro" id="IPR005543">
    <property type="entry name" value="PASTA_dom"/>
</dbReference>
<dbReference type="AlphaFoldDB" id="A0A5A7SEY7"/>
<dbReference type="EMBL" id="VLNY01000002">
    <property type="protein sequence ID" value="KAA0023999.1"/>
    <property type="molecule type" value="Genomic_DNA"/>
</dbReference>
<organism evidence="3 4">
    <name type="scientific">Antrihabitans cavernicola</name>
    <dbReference type="NCBI Taxonomy" id="2495913"/>
    <lineage>
        <taxon>Bacteria</taxon>
        <taxon>Bacillati</taxon>
        <taxon>Actinomycetota</taxon>
        <taxon>Actinomycetes</taxon>
        <taxon>Mycobacteriales</taxon>
        <taxon>Nocardiaceae</taxon>
        <taxon>Antrihabitans</taxon>
    </lineage>
</organism>
<protein>
    <submittedName>
        <fullName evidence="3">PASTA domain-containing protein</fullName>
    </submittedName>
</protein>
<gene>
    <name evidence="3" type="ORF">FOY51_05325</name>
</gene>
<dbReference type="Pfam" id="PF03793">
    <property type="entry name" value="PASTA"/>
    <property type="match status" value="1"/>
</dbReference>
<evidence type="ECO:0000256" key="1">
    <source>
        <dbReference type="SAM" id="Phobius"/>
    </source>
</evidence>
<evidence type="ECO:0000259" key="2">
    <source>
        <dbReference type="Pfam" id="PF03793"/>
    </source>
</evidence>
<keyword evidence="1" id="KW-0472">Membrane</keyword>
<dbReference type="Gene3D" id="3.30.10.20">
    <property type="match status" value="1"/>
</dbReference>
<keyword evidence="1" id="KW-0812">Transmembrane</keyword>
<sequence length="160" mass="16625">MAIGRSWHSTGTDELPSLRIVLHPSTRMACFVFPPRNLSADPQGVLRKFFRSESSVTSNIGARRIHMFARRSITVALAAAAAAVALGVGTASATMTPNVIGMSVSDAQNALAAAQFTNIVVTYPNGVRTANASDCPVTDQTPSATAGADTSDTITLTADC</sequence>